<dbReference type="RefSeq" id="WP_053512881.1">
    <property type="nucleotide sequence ID" value="NZ_MIFJ01000109.1"/>
</dbReference>
<dbReference type="EMBL" id="NUIQ01000385">
    <property type="protein sequence ID" value="PGO58539.1"/>
    <property type="molecule type" value="Genomic_DNA"/>
</dbReference>
<protein>
    <submittedName>
        <fullName evidence="1">Uncharacterized protein</fullName>
    </submittedName>
</protein>
<reference evidence="1 2" key="1">
    <citation type="submission" date="2017-09" db="EMBL/GenBank/DDBJ databases">
        <title>Large-scale bioinformatics analysis of Bacillus genomes uncovers conserved roles of natural products in bacterial physiology.</title>
        <authorList>
            <consortium name="Agbiome Team Llc"/>
            <person name="Bleich R.M."/>
            <person name="Grubbs K.J."/>
            <person name="Santa Maria K.C."/>
            <person name="Allen S.E."/>
            <person name="Farag S."/>
            <person name="Shank E.A."/>
            <person name="Bowers A."/>
        </authorList>
    </citation>
    <scope>NUCLEOTIDE SEQUENCE [LARGE SCALE GENOMIC DNA]</scope>
    <source>
        <strain evidence="1 2">AFS049141</strain>
    </source>
</reference>
<comment type="caution">
    <text evidence="1">The sequence shown here is derived from an EMBL/GenBank/DDBJ whole genome shotgun (WGS) entry which is preliminary data.</text>
</comment>
<evidence type="ECO:0000313" key="2">
    <source>
        <dbReference type="Proteomes" id="UP000223834"/>
    </source>
</evidence>
<proteinExistence type="predicted"/>
<gene>
    <name evidence="1" type="ORF">CN980_30870</name>
</gene>
<organism evidence="1 2">
    <name type="scientific">Bacillus cereus</name>
    <dbReference type="NCBI Taxonomy" id="1396"/>
    <lineage>
        <taxon>Bacteria</taxon>
        <taxon>Bacillati</taxon>
        <taxon>Bacillota</taxon>
        <taxon>Bacilli</taxon>
        <taxon>Bacillales</taxon>
        <taxon>Bacillaceae</taxon>
        <taxon>Bacillus</taxon>
        <taxon>Bacillus cereus group</taxon>
    </lineage>
</organism>
<dbReference type="AlphaFoldDB" id="A0A9X7C5C7"/>
<accession>A0A9X7C5C7</accession>
<name>A0A9X7C5C7_BACCE</name>
<dbReference type="Proteomes" id="UP000223834">
    <property type="component" value="Unassembled WGS sequence"/>
</dbReference>
<evidence type="ECO:0000313" key="1">
    <source>
        <dbReference type="EMBL" id="PGO58539.1"/>
    </source>
</evidence>
<sequence length="82" mass="9323">MKKSTRSNDGLNCGVVIYDEVEQNLRETLRANTEARREYFTPIINGAGKGIQLIGGIDWSSGKDWSVIVRNPRLLTEEKERK</sequence>